<reference evidence="1 2" key="1">
    <citation type="journal article" date="2018" name="Mol. Plant">
        <title>The genome of Artemisia annua provides insight into the evolution of Asteraceae family and artemisinin biosynthesis.</title>
        <authorList>
            <person name="Shen Q."/>
            <person name="Zhang L."/>
            <person name="Liao Z."/>
            <person name="Wang S."/>
            <person name="Yan T."/>
            <person name="Shi P."/>
            <person name="Liu M."/>
            <person name="Fu X."/>
            <person name="Pan Q."/>
            <person name="Wang Y."/>
            <person name="Lv Z."/>
            <person name="Lu X."/>
            <person name="Zhang F."/>
            <person name="Jiang W."/>
            <person name="Ma Y."/>
            <person name="Chen M."/>
            <person name="Hao X."/>
            <person name="Li L."/>
            <person name="Tang Y."/>
            <person name="Lv G."/>
            <person name="Zhou Y."/>
            <person name="Sun X."/>
            <person name="Brodelius P.E."/>
            <person name="Rose J.K.C."/>
            <person name="Tang K."/>
        </authorList>
    </citation>
    <scope>NUCLEOTIDE SEQUENCE [LARGE SCALE GENOMIC DNA]</scope>
    <source>
        <strain evidence="2">cv. Huhao1</strain>
        <tissue evidence="1">Leaf</tissue>
    </source>
</reference>
<sequence>MRVMTANNDALIRVFEPIDDLQIMEHKKSIKTKPLAVLKGRMCAIRAIRFNSDGRYLAIAEPADFVHIFDSQTDYKSRVSLCRKGGSNDFDCTFGELHLYFSEFIVATLEITPFPCILEK</sequence>
<proteinExistence type="predicted"/>
<dbReference type="OrthoDB" id="20669at2759"/>
<evidence type="ECO:0000313" key="2">
    <source>
        <dbReference type="Proteomes" id="UP000245207"/>
    </source>
</evidence>
<dbReference type="Gene3D" id="2.130.10.10">
    <property type="entry name" value="YVTN repeat-like/Quinoprotein amine dehydrogenase"/>
    <property type="match status" value="1"/>
</dbReference>
<dbReference type="InterPro" id="IPR015943">
    <property type="entry name" value="WD40/YVTN_repeat-like_dom_sf"/>
</dbReference>
<dbReference type="PANTHER" id="PTHR43991:SF12">
    <property type="entry name" value="WD REPEAT PROTEIN (AFU_ORTHOLOGUE AFUA_8G05640)"/>
    <property type="match status" value="1"/>
</dbReference>
<dbReference type="SUPFAM" id="SSF50978">
    <property type="entry name" value="WD40 repeat-like"/>
    <property type="match status" value="1"/>
</dbReference>
<name>A0A2U1KQP4_ARTAN</name>
<dbReference type="STRING" id="35608.A0A2U1KQP4"/>
<accession>A0A2U1KQP4</accession>
<dbReference type="Proteomes" id="UP000245207">
    <property type="component" value="Unassembled WGS sequence"/>
</dbReference>
<evidence type="ECO:0000313" key="1">
    <source>
        <dbReference type="EMBL" id="PWA39079.1"/>
    </source>
</evidence>
<dbReference type="InterPro" id="IPR036322">
    <property type="entry name" value="WD40_repeat_dom_sf"/>
</dbReference>
<dbReference type="AlphaFoldDB" id="A0A2U1KQP4"/>
<gene>
    <name evidence="1" type="ORF">CTI12_AA575320</name>
</gene>
<dbReference type="PANTHER" id="PTHR43991">
    <property type="entry name" value="WD REPEAT PROTEIN (AFU_ORTHOLOGUE AFUA_8G05640)-RELATED"/>
    <property type="match status" value="1"/>
</dbReference>
<dbReference type="EMBL" id="PKPP01014980">
    <property type="protein sequence ID" value="PWA39079.1"/>
    <property type="molecule type" value="Genomic_DNA"/>
</dbReference>
<keyword evidence="2" id="KW-1185">Reference proteome</keyword>
<organism evidence="1 2">
    <name type="scientific">Artemisia annua</name>
    <name type="common">Sweet wormwood</name>
    <dbReference type="NCBI Taxonomy" id="35608"/>
    <lineage>
        <taxon>Eukaryota</taxon>
        <taxon>Viridiplantae</taxon>
        <taxon>Streptophyta</taxon>
        <taxon>Embryophyta</taxon>
        <taxon>Tracheophyta</taxon>
        <taxon>Spermatophyta</taxon>
        <taxon>Magnoliopsida</taxon>
        <taxon>eudicotyledons</taxon>
        <taxon>Gunneridae</taxon>
        <taxon>Pentapetalae</taxon>
        <taxon>asterids</taxon>
        <taxon>campanulids</taxon>
        <taxon>Asterales</taxon>
        <taxon>Asteraceae</taxon>
        <taxon>Asteroideae</taxon>
        <taxon>Anthemideae</taxon>
        <taxon>Artemisiinae</taxon>
        <taxon>Artemisia</taxon>
    </lineage>
</organism>
<protein>
    <submittedName>
        <fullName evidence="1">Putative WD repeat-containing protein C2A9.03</fullName>
    </submittedName>
</protein>
<comment type="caution">
    <text evidence="1">The sequence shown here is derived from an EMBL/GenBank/DDBJ whole genome shotgun (WGS) entry which is preliminary data.</text>
</comment>